<sequence length="523" mass="58958">MKKNGSAVKKGINLFVLILIISSIFTACEQDFSEVGSDLVDNSNFNSLLFKNSEIDAHSVKVNRVQTNNSNVFLLGTYKDEVYGNTKANILSQLSLAVPDPSFGDNPVLDSVVLKIPYFSTAIDIDGQETIYELDSLYGNEPINLSIHRSNYYLRSLDPANNYDQQLYYSDQGEVFEQNIEPVALYTDENFVPSAEEIITTTPVVNENGEETNEKEVIRSAPALRTLLSNEFFKNLIIDQEGTSYLRNNSNFQDYFRGLYFKVNSPTGEGNMSLLDFSKASITLHYTYDYTVNVQNEEGETIVEEREGQRDLTLNFGPNRVNVFENDFNALPEDEKLYLKGGEGAMAVIDLFTNEVQLDSIREQGWLVNEANLKFYVDESVPNNQKQPLRLFIYDINNNSVVSDYTFDASTNENNPLVSRLIHLGPLSEDDNGNRFYKIRVTGLVNNIINKDSTNTRLGLTVSNNVNSTTLSKADFNPAVENLENLPNSSIFYPKGTVLKGTNTSEENTDKKLQLEIYYTEPK</sequence>
<comment type="caution">
    <text evidence="1">The sequence shown here is derived from an EMBL/GenBank/DDBJ whole genome shotgun (WGS) entry which is preliminary data.</text>
</comment>
<dbReference type="EMBL" id="CABVMM010000001">
    <property type="protein sequence ID" value="VVU99123.1"/>
    <property type="molecule type" value="Genomic_DNA"/>
</dbReference>
<keyword evidence="2" id="KW-1185">Reference proteome</keyword>
<gene>
    <name evidence="1" type="ORF">FVB9532_00375</name>
</gene>
<name>A0AC61Y475_9FLAO</name>
<proteinExistence type="predicted"/>
<reference evidence="1" key="1">
    <citation type="submission" date="2019-09" db="EMBL/GenBank/DDBJ databases">
        <authorList>
            <person name="Rodrigo-Torres L."/>
            <person name="Arahal R. D."/>
            <person name="Lucena T."/>
        </authorList>
    </citation>
    <scope>NUCLEOTIDE SEQUENCE</scope>
    <source>
        <strain evidence="1">ISS653</strain>
    </source>
</reference>
<evidence type="ECO:0000313" key="1">
    <source>
        <dbReference type="EMBL" id="VVU99123.1"/>
    </source>
</evidence>
<evidence type="ECO:0000313" key="2">
    <source>
        <dbReference type="Proteomes" id="UP000356253"/>
    </source>
</evidence>
<accession>A0AC61Y475</accession>
<protein>
    <submittedName>
        <fullName evidence="1">Uncharacterized protein</fullName>
    </submittedName>
</protein>
<organism evidence="1 2">
    <name type="scientific">Mesonia oceanica</name>
    <dbReference type="NCBI Taxonomy" id="2687242"/>
    <lineage>
        <taxon>Bacteria</taxon>
        <taxon>Pseudomonadati</taxon>
        <taxon>Bacteroidota</taxon>
        <taxon>Flavobacteriia</taxon>
        <taxon>Flavobacteriales</taxon>
        <taxon>Flavobacteriaceae</taxon>
        <taxon>Mesonia</taxon>
    </lineage>
</organism>
<dbReference type="Proteomes" id="UP000356253">
    <property type="component" value="Unassembled WGS sequence"/>
</dbReference>